<keyword evidence="5" id="KW-0493">Microtubule</keyword>
<dbReference type="GO" id="GO:0051301">
    <property type="term" value="P:cell division"/>
    <property type="evidence" value="ECO:0007669"/>
    <property type="project" value="UniProtKB-KW"/>
</dbReference>
<keyword evidence="8 14" id="KW-0067">ATP-binding</keyword>
<dbReference type="InterPro" id="IPR019821">
    <property type="entry name" value="Kinesin_motor_CS"/>
</dbReference>
<evidence type="ECO:0000256" key="16">
    <source>
        <dbReference type="SAM" id="MobiDB-lite"/>
    </source>
</evidence>
<dbReference type="GO" id="GO:0005634">
    <property type="term" value="C:nucleus"/>
    <property type="evidence" value="ECO:0007669"/>
    <property type="project" value="TreeGrafter"/>
</dbReference>
<dbReference type="CDD" id="cd01364">
    <property type="entry name" value="KISc_BimC_Eg5"/>
    <property type="match status" value="1"/>
</dbReference>
<dbReference type="InterPro" id="IPR047149">
    <property type="entry name" value="KIF11-like"/>
</dbReference>
<comment type="caution">
    <text evidence="18">The sequence shown here is derived from an EMBL/GenBank/DDBJ whole genome shotgun (WGS) entry which is preliminary data.</text>
</comment>
<dbReference type="InterPro" id="IPR047241">
    <property type="entry name" value="KIF11-like_kin_motor_dom"/>
</dbReference>
<reference evidence="18 19" key="1">
    <citation type="submission" date="2019-07" db="EMBL/GenBank/DDBJ databases">
        <title>Annotation for the trematode Paragonimus westermani.</title>
        <authorList>
            <person name="Choi Y.-J."/>
        </authorList>
    </citation>
    <scope>NUCLEOTIDE SEQUENCE [LARGE SCALE GENOMIC DNA]</scope>
    <source>
        <strain evidence="18">180907_Pwestermani</strain>
    </source>
</reference>
<proteinExistence type="inferred from homology"/>
<dbReference type="Pfam" id="PF00225">
    <property type="entry name" value="Kinesin"/>
    <property type="match status" value="1"/>
</dbReference>
<dbReference type="Proteomes" id="UP000699462">
    <property type="component" value="Unassembled WGS sequence"/>
</dbReference>
<dbReference type="PANTHER" id="PTHR47970">
    <property type="entry name" value="KINESIN-LIKE PROTEIN KIF11"/>
    <property type="match status" value="1"/>
</dbReference>
<dbReference type="Pfam" id="PF13931">
    <property type="entry name" value="Microtub_bind"/>
    <property type="match status" value="1"/>
</dbReference>
<evidence type="ECO:0000256" key="12">
    <source>
        <dbReference type="ARBA" id="ARBA00023306"/>
    </source>
</evidence>
<dbReference type="EMBL" id="JTDF01016110">
    <property type="protein sequence ID" value="KAF8562897.1"/>
    <property type="molecule type" value="Genomic_DNA"/>
</dbReference>
<evidence type="ECO:0000256" key="11">
    <source>
        <dbReference type="ARBA" id="ARBA00023212"/>
    </source>
</evidence>
<evidence type="ECO:0000256" key="13">
    <source>
        <dbReference type="ARBA" id="ARBA00034704"/>
    </source>
</evidence>
<evidence type="ECO:0000256" key="14">
    <source>
        <dbReference type="PROSITE-ProRule" id="PRU00283"/>
    </source>
</evidence>
<evidence type="ECO:0000256" key="1">
    <source>
        <dbReference type="ARBA" id="ARBA00004245"/>
    </source>
</evidence>
<evidence type="ECO:0000256" key="3">
    <source>
        <dbReference type="ARBA" id="ARBA00022553"/>
    </source>
</evidence>
<sequence>MEFVTPSRRYDYLGGAGDSSSSSVMPSDQVQQNIRVAVRCRPLNKYEIEKSSLNCVTCTRDKITVKERNTTKVFTFDQVFSPYSKQIDVYNSMVAPVVEEILMGYNCTIFAYGQTGSGKTFTMTGERSDKLRYAWEDDPMVGIIPRALSHLFENLERTGADFSVRVSFLEVYNEELFDLLAITETNRLAIYDDVNRKGSVIVKGLREVVVLDKDNVHSVIERGLAKRQTASTLLNAQSSRSHSIFTVTVHIKEVNEVSGEELLRIGKLHLVDLAGSESIGRSGAVDKRAREAGSINQSLLTLGRVITALVDHTPHVPYRESKLTRLLQDSLGGKTKTSIIATISPSTLSLDETLSTLDYAHRAKNIENRPEINLRLNKTDLVRGYNEELERLRRDLEAARTKTGIFVDTENYQALQNQIKQQRERICELEERREIQEHDMAELQEMFTLTQAELSEARERQEQVEKEILACQADLEEKRLRLLNIKFRLEEEEHLRKQHEQTENVLREQANSLLTTARSAIGDVTGLHDKVRRLTDLDQDNRDRLTQLPSTWATERLADSLTQLDDLSGRLDLFYRQLRIALADLRTNEDAATTVMLRRQEMLKSELATNLADECIRAAEQTDQFASEQLKLSADCLESVLRPVSERINSVHIALRDSMDKMSQLLLDHHTIVQDQHKHINSLIEQAVEFSKRCTDFVTVQRERNAESQQVWNDHCIIQENLLRSVRASLQSLDEEHKTTRHFMLTKFASEQSDWEDWHKVYAQDLEKFTTTLSSTNQTAFNNHTVFDMAGHSYLECACKQLTSVSTEQQCMREKMDVCLNRLCEQAKTFSDEGLGADLRKRAEQWKTNRLDGSDLDPKHTSILLQELVNKNAESMNALSETNTRKALDLENLSGDTSYQMNLGFATIKDDLKSFPTDLNKQLSEDLRPYVPTGQTPQPRVFTYPEQLAQTASHGRLRRAFRKVQQEQDLELAALTPIPRDSHIIEQPDSPGTWSLCDGGNTNAQENARRVSTSGLGSESSVSGILTEQNAQVRGRIFPNQPKDFVNPNDVVSSSCKDPSPVSLEPSKIVELSGSGKSAPPTPMVQRGKPRKKAVNARQ</sequence>
<feature type="coiled-coil region" evidence="15">
    <location>
        <begin position="382"/>
        <end position="509"/>
    </location>
</feature>
<dbReference type="GO" id="GO:0005876">
    <property type="term" value="C:spindle microtubule"/>
    <property type="evidence" value="ECO:0007669"/>
    <property type="project" value="TreeGrafter"/>
</dbReference>
<protein>
    <recommendedName>
        <fullName evidence="17">Kinesin motor domain-containing protein</fullName>
    </recommendedName>
</protein>
<evidence type="ECO:0000256" key="10">
    <source>
        <dbReference type="ARBA" id="ARBA00023175"/>
    </source>
</evidence>
<dbReference type="InterPro" id="IPR027417">
    <property type="entry name" value="P-loop_NTPase"/>
</dbReference>
<keyword evidence="4" id="KW-0132">Cell division</keyword>
<evidence type="ECO:0000256" key="7">
    <source>
        <dbReference type="ARBA" id="ARBA00022776"/>
    </source>
</evidence>
<keyword evidence="3" id="KW-0597">Phosphoprotein</keyword>
<dbReference type="PROSITE" id="PS00411">
    <property type="entry name" value="KINESIN_MOTOR_1"/>
    <property type="match status" value="1"/>
</dbReference>
<dbReference type="GO" id="GO:0090307">
    <property type="term" value="P:mitotic spindle assembly"/>
    <property type="evidence" value="ECO:0007669"/>
    <property type="project" value="TreeGrafter"/>
</dbReference>
<comment type="subcellular location">
    <subcellularLocation>
        <location evidence="1">Cytoplasm</location>
        <location evidence="1">Cytoskeleton</location>
    </subcellularLocation>
</comment>
<evidence type="ECO:0000256" key="2">
    <source>
        <dbReference type="ARBA" id="ARBA00022490"/>
    </source>
</evidence>
<evidence type="ECO:0000313" key="18">
    <source>
        <dbReference type="EMBL" id="KAF8562897.1"/>
    </source>
</evidence>
<keyword evidence="9 15" id="KW-0175">Coiled coil</keyword>
<keyword evidence="6 14" id="KW-0547">Nucleotide-binding</keyword>
<dbReference type="OrthoDB" id="3176171at2759"/>
<dbReference type="PROSITE" id="PS50067">
    <property type="entry name" value="KINESIN_MOTOR_2"/>
    <property type="match status" value="1"/>
</dbReference>
<feature type="region of interest" description="Disordered" evidence="16">
    <location>
        <begin position="985"/>
        <end position="1005"/>
    </location>
</feature>
<feature type="compositionally biased region" description="Basic residues" evidence="16">
    <location>
        <begin position="1088"/>
        <end position="1099"/>
    </location>
</feature>
<accession>A0A8T0D8B5</accession>
<dbReference type="PRINTS" id="PR00380">
    <property type="entry name" value="KINESINHEAVY"/>
</dbReference>
<dbReference type="GO" id="GO:0007018">
    <property type="term" value="P:microtubule-based movement"/>
    <property type="evidence" value="ECO:0007669"/>
    <property type="project" value="InterPro"/>
</dbReference>
<dbReference type="PANTHER" id="PTHR47970:SF12">
    <property type="entry name" value="KINESIN FAMILY MEMBER 11"/>
    <property type="match status" value="1"/>
</dbReference>
<dbReference type="GO" id="GO:0072686">
    <property type="term" value="C:mitotic spindle"/>
    <property type="evidence" value="ECO:0007669"/>
    <property type="project" value="TreeGrafter"/>
</dbReference>
<dbReference type="GO" id="GO:0008017">
    <property type="term" value="F:microtubule binding"/>
    <property type="evidence" value="ECO:0007669"/>
    <property type="project" value="InterPro"/>
</dbReference>
<keyword evidence="11" id="KW-0206">Cytoskeleton</keyword>
<evidence type="ECO:0000256" key="9">
    <source>
        <dbReference type="ARBA" id="ARBA00023054"/>
    </source>
</evidence>
<dbReference type="InterPro" id="IPR036961">
    <property type="entry name" value="Kinesin_motor_dom_sf"/>
</dbReference>
<dbReference type="GO" id="GO:0051231">
    <property type="term" value="P:spindle elongation"/>
    <property type="evidence" value="ECO:0007669"/>
    <property type="project" value="TreeGrafter"/>
</dbReference>
<dbReference type="GO" id="GO:0005524">
    <property type="term" value="F:ATP binding"/>
    <property type="evidence" value="ECO:0007669"/>
    <property type="project" value="UniProtKB-UniRule"/>
</dbReference>
<evidence type="ECO:0000256" key="5">
    <source>
        <dbReference type="ARBA" id="ARBA00022701"/>
    </source>
</evidence>
<feature type="domain" description="Kinesin motor" evidence="17">
    <location>
        <begin position="33"/>
        <end position="366"/>
    </location>
</feature>
<name>A0A8T0D8B5_9TREM</name>
<keyword evidence="7" id="KW-0498">Mitosis</keyword>
<dbReference type="InterPro" id="IPR001752">
    <property type="entry name" value="Kinesin_motor_dom"/>
</dbReference>
<organism evidence="18 19">
    <name type="scientific">Paragonimus westermani</name>
    <dbReference type="NCBI Taxonomy" id="34504"/>
    <lineage>
        <taxon>Eukaryota</taxon>
        <taxon>Metazoa</taxon>
        <taxon>Spiralia</taxon>
        <taxon>Lophotrochozoa</taxon>
        <taxon>Platyhelminthes</taxon>
        <taxon>Trematoda</taxon>
        <taxon>Digenea</taxon>
        <taxon>Plagiorchiida</taxon>
        <taxon>Troglotremata</taxon>
        <taxon>Troglotrematidae</taxon>
        <taxon>Paragonimus</taxon>
    </lineage>
</organism>
<keyword evidence="2" id="KW-0963">Cytoplasm</keyword>
<evidence type="ECO:0000259" key="17">
    <source>
        <dbReference type="PROSITE" id="PS50067"/>
    </source>
</evidence>
<evidence type="ECO:0000256" key="4">
    <source>
        <dbReference type="ARBA" id="ARBA00022618"/>
    </source>
</evidence>
<keyword evidence="12" id="KW-0131">Cell cycle</keyword>
<dbReference type="SMART" id="SM00129">
    <property type="entry name" value="KISc"/>
    <property type="match status" value="1"/>
</dbReference>
<evidence type="ECO:0000256" key="15">
    <source>
        <dbReference type="SAM" id="Coils"/>
    </source>
</evidence>
<comment type="similarity">
    <text evidence="13">Belongs to the TRAFAC class myosin-kinesin ATPase superfamily. Kinesin family. KIN-5/BimC subfamily.</text>
</comment>
<feature type="region of interest" description="Disordered" evidence="16">
    <location>
        <begin position="1039"/>
        <end position="1099"/>
    </location>
</feature>
<dbReference type="InterPro" id="IPR025901">
    <property type="entry name" value="Kinesin-assoc_MT-bd_dom"/>
</dbReference>
<evidence type="ECO:0000313" key="19">
    <source>
        <dbReference type="Proteomes" id="UP000699462"/>
    </source>
</evidence>
<dbReference type="AlphaFoldDB" id="A0A8T0D8B5"/>
<dbReference type="FunFam" id="3.40.850.10:FF:000051">
    <property type="entry name" value="Kinesin-like protein bimC"/>
    <property type="match status" value="1"/>
</dbReference>
<gene>
    <name evidence="18" type="ORF">P879_08659</name>
</gene>
<evidence type="ECO:0000256" key="6">
    <source>
        <dbReference type="ARBA" id="ARBA00022741"/>
    </source>
</evidence>
<evidence type="ECO:0000256" key="8">
    <source>
        <dbReference type="ARBA" id="ARBA00022840"/>
    </source>
</evidence>
<feature type="binding site" evidence="14">
    <location>
        <begin position="113"/>
        <end position="120"/>
    </location>
    <ligand>
        <name>ATP</name>
        <dbReference type="ChEBI" id="CHEBI:30616"/>
    </ligand>
</feature>
<keyword evidence="19" id="KW-1185">Reference proteome</keyword>
<dbReference type="GO" id="GO:0008574">
    <property type="term" value="F:plus-end-directed microtubule motor activity"/>
    <property type="evidence" value="ECO:0007669"/>
    <property type="project" value="TreeGrafter"/>
</dbReference>
<dbReference type="SUPFAM" id="SSF52540">
    <property type="entry name" value="P-loop containing nucleoside triphosphate hydrolases"/>
    <property type="match status" value="1"/>
</dbReference>
<dbReference type="Gene3D" id="3.40.850.10">
    <property type="entry name" value="Kinesin motor domain"/>
    <property type="match status" value="1"/>
</dbReference>
<keyword evidence="10 14" id="KW-0505">Motor protein</keyword>